<dbReference type="HOGENOM" id="CLU_2407912_0_0_10"/>
<reference evidence="1" key="1">
    <citation type="submission" date="2005-08" db="EMBL/GenBank/DDBJ databases">
        <title>Complete sequence of Chlorobium chlorochromatii CaD3.</title>
        <authorList>
            <person name="Copeland A."/>
            <person name="Lucas S."/>
            <person name="Lapidus A."/>
            <person name="Barry K."/>
            <person name="Detter J.C."/>
            <person name="Glavina T."/>
            <person name="Hammon N."/>
            <person name="Israni S."/>
            <person name="Pitluck S."/>
            <person name="Bryant D."/>
            <person name="Schmutz J."/>
            <person name="Larimer F."/>
            <person name="Land M."/>
            <person name="Kyrpides N."/>
            <person name="Ivanova N."/>
            <person name="Richardson P."/>
        </authorList>
    </citation>
    <scope>NUCLEOTIDE SEQUENCE [LARGE SCALE GENOMIC DNA]</scope>
    <source>
        <strain evidence="1">CaD3</strain>
    </source>
</reference>
<organism evidence="1">
    <name type="scientific">Chlorobium chlorochromatii (strain CaD3)</name>
    <dbReference type="NCBI Taxonomy" id="340177"/>
    <lineage>
        <taxon>Bacteria</taxon>
        <taxon>Pseudomonadati</taxon>
        <taxon>Chlorobiota</taxon>
        <taxon>Chlorobiia</taxon>
        <taxon>Chlorobiales</taxon>
        <taxon>Chlorobiaceae</taxon>
        <taxon>Chlorobium/Pelodictyon group</taxon>
        <taxon>Chlorobium</taxon>
    </lineage>
</organism>
<dbReference type="KEGG" id="cch:Cag_1568"/>
<dbReference type="AlphaFoldDB" id="Q3AQA2"/>
<proteinExistence type="predicted"/>
<evidence type="ECO:0000313" key="1">
    <source>
        <dbReference type="EMBL" id="ABB28823.1"/>
    </source>
</evidence>
<sequence length="92" mass="10515">MATYSSFEQLNFYRSMQLTITLPDILPDEISRVIKKVKEIFSQEGIAAEITPEPLSTDAWDSLNFDEIAVDTGRVDFAENHDHYLYGIAKRS</sequence>
<name>Q3AQA2_CHLCH</name>
<dbReference type="EMBL" id="CP000108">
    <property type="protein sequence ID" value="ABB28823.1"/>
    <property type="molecule type" value="Genomic_DNA"/>
</dbReference>
<gene>
    <name evidence="1" type="ordered locus">Cag_1568</name>
</gene>
<protein>
    <submittedName>
        <fullName evidence="1">Uncharacterized protein</fullName>
    </submittedName>
</protein>
<dbReference type="eggNOG" id="ENOG5033FJW">
    <property type="taxonomic scope" value="Bacteria"/>
</dbReference>
<accession>Q3AQA2</accession>